<reference evidence="3 4" key="1">
    <citation type="submission" date="2021-03" db="EMBL/GenBank/DDBJ databases">
        <title>Genomic Encyclopedia of Type Strains, Phase IV (KMG-IV): sequencing the most valuable type-strain genomes for metagenomic binning, comparative biology and taxonomic classification.</title>
        <authorList>
            <person name="Goeker M."/>
        </authorList>
    </citation>
    <scope>NUCLEOTIDE SEQUENCE [LARGE SCALE GENOMIC DNA]</scope>
    <source>
        <strain evidence="3 4">DSM 28783</strain>
    </source>
</reference>
<organism evidence="3 4">
    <name type="scientific">Clostridium algifaecis</name>
    <dbReference type="NCBI Taxonomy" id="1472040"/>
    <lineage>
        <taxon>Bacteria</taxon>
        <taxon>Bacillati</taxon>
        <taxon>Bacillota</taxon>
        <taxon>Clostridia</taxon>
        <taxon>Eubacteriales</taxon>
        <taxon>Clostridiaceae</taxon>
        <taxon>Clostridium</taxon>
    </lineage>
</organism>
<accession>A0ABS4KPD1</accession>
<name>A0ABS4KPD1_9CLOT</name>
<keyword evidence="3" id="KW-0131">Cell cycle</keyword>
<keyword evidence="2" id="KW-1133">Transmembrane helix</keyword>
<dbReference type="GO" id="GO:0051301">
    <property type="term" value="P:cell division"/>
    <property type="evidence" value="ECO:0007669"/>
    <property type="project" value="UniProtKB-KW"/>
</dbReference>
<keyword evidence="1" id="KW-0175">Coiled coil</keyword>
<evidence type="ECO:0000256" key="2">
    <source>
        <dbReference type="SAM" id="Phobius"/>
    </source>
</evidence>
<evidence type="ECO:0000256" key="1">
    <source>
        <dbReference type="SAM" id="Coils"/>
    </source>
</evidence>
<protein>
    <submittedName>
        <fullName evidence="3">Cell division protein FtsL</fullName>
    </submittedName>
</protein>
<evidence type="ECO:0000313" key="3">
    <source>
        <dbReference type="EMBL" id="MBP2031430.1"/>
    </source>
</evidence>
<feature type="coiled-coil region" evidence="1">
    <location>
        <begin position="64"/>
        <end position="98"/>
    </location>
</feature>
<keyword evidence="2" id="KW-0812">Transmembrane</keyword>
<sequence>MIVMNEDKIVNGNNAIQPEYTEEKRIVKRKRTNKNKVRNKLRVIRNIGIIFIIGIILISRYSAIYNMQMELNSTQNRIENLNTENGNLMVELVKYNNLQYIEDNAINKLHMIQPSKASVVYVDLNKSIVKQETSDKNNKKFNTVLNKLKQFKWR</sequence>
<proteinExistence type="predicted"/>
<dbReference type="Proteomes" id="UP001519307">
    <property type="component" value="Unassembled WGS sequence"/>
</dbReference>
<comment type="caution">
    <text evidence="3">The sequence shown here is derived from an EMBL/GenBank/DDBJ whole genome shotgun (WGS) entry which is preliminary data.</text>
</comment>
<gene>
    <name evidence="3" type="ORF">J2Z42_000095</name>
</gene>
<keyword evidence="2" id="KW-0472">Membrane</keyword>
<feature type="transmembrane region" description="Helical" evidence="2">
    <location>
        <begin position="43"/>
        <end position="63"/>
    </location>
</feature>
<keyword evidence="4" id="KW-1185">Reference proteome</keyword>
<evidence type="ECO:0000313" key="4">
    <source>
        <dbReference type="Proteomes" id="UP001519307"/>
    </source>
</evidence>
<keyword evidence="3" id="KW-0132">Cell division</keyword>
<dbReference type="EMBL" id="JAGGLM010000001">
    <property type="protein sequence ID" value="MBP2031430.1"/>
    <property type="molecule type" value="Genomic_DNA"/>
</dbReference>